<comment type="cofactor">
    <cofactor evidence="9">
        <name>Mn(2+)</name>
        <dbReference type="ChEBI" id="CHEBI:29035"/>
    </cofactor>
    <text evidence="9">Binds 2 manganese ions per subunit.</text>
</comment>
<evidence type="ECO:0000259" key="14">
    <source>
        <dbReference type="Pfam" id="PF01676"/>
    </source>
</evidence>
<feature type="binding site" evidence="9 13">
    <location>
        <position position="455"/>
    </location>
    <ligand>
        <name>Mn(2+)</name>
        <dbReference type="ChEBI" id="CHEBI:29035"/>
        <label>1</label>
    </ligand>
</feature>
<keyword evidence="5 9" id="KW-0479">Metal-binding</keyword>
<evidence type="ECO:0000256" key="10">
    <source>
        <dbReference type="NCBIfam" id="TIGR01307"/>
    </source>
</evidence>
<dbReference type="Pfam" id="PF06415">
    <property type="entry name" value="iPGM_N"/>
    <property type="match status" value="1"/>
</dbReference>
<dbReference type="InterPro" id="IPR011258">
    <property type="entry name" value="BPG-indep_PGM_N"/>
</dbReference>
<comment type="similarity">
    <text evidence="4 9">Belongs to the BPG-independent phosphoglycerate mutase family.</text>
</comment>
<feature type="binding site" evidence="9 12">
    <location>
        <position position="189"/>
    </location>
    <ligand>
        <name>substrate</name>
    </ligand>
</feature>
<feature type="binding site" evidence="9 12">
    <location>
        <begin position="255"/>
        <end position="258"/>
    </location>
    <ligand>
        <name>substrate</name>
    </ligand>
</feature>
<sequence>MGKKALLMILDGWGIGKHGKGDVIYNTPTPYLDYLNATSAHAQLKASGEDVGLPDGQMGNSEVGHLNIGAGRVVYQDLVKINKACQSGDILKNKGIVEAYTYAKESGKKLHLMGLTSNGGVHSSLDHLFKLVEIGKEYGLSNIFVHCFMDGRDTDPKSGAGFIKQLQEHCDANGATIASIVGRFYAMDRDQRWNRVKEAYDLLVEGKGYQADDMVEAVERSYAEEVTDEFIKPIHNAKANGTIEEGDAVIFFNFRNDRAKELTRVLTQEDMPGEGMHIVKGLRYFTMTPYDANFKNVTVLFPKENVENTLGEYLSAKGLKQLHTAETEKYAHVTFFFNGGREAPFENEDRILVPSPKVATYDLKPEMSAYEVKEKLVDAIGTGTYDFIVVNFANGDMVGHTGVYNAIAKAVWAIDKCVEAVIEAAKANDYEAIIIADHGNADNAINEDGTPNTAHSLNPVPFIYVTNNNSATVRDGRLADVAPSILHIMGLEQPADMTGECLITD</sequence>
<dbReference type="GO" id="GO:0006096">
    <property type="term" value="P:glycolytic process"/>
    <property type="evidence" value="ECO:0007669"/>
    <property type="project" value="UniProtKB-UniRule"/>
</dbReference>
<evidence type="ECO:0000256" key="4">
    <source>
        <dbReference type="ARBA" id="ARBA00008819"/>
    </source>
</evidence>
<feature type="domain" description="BPG-independent PGAM N-terminal" evidence="15">
    <location>
        <begin position="81"/>
        <end position="291"/>
    </location>
</feature>
<dbReference type="Proteomes" id="UP000245870">
    <property type="component" value="Unassembled WGS sequence"/>
</dbReference>
<evidence type="ECO:0000256" key="5">
    <source>
        <dbReference type="ARBA" id="ARBA00022723"/>
    </source>
</evidence>
<comment type="caution">
    <text evidence="16">The sequence shown here is derived from an EMBL/GenBank/DDBJ whole genome shotgun (WGS) entry which is preliminary data.</text>
</comment>
<dbReference type="EMBL" id="QENY01000008">
    <property type="protein sequence ID" value="PVX54801.1"/>
    <property type="molecule type" value="Genomic_DNA"/>
</dbReference>
<comment type="subunit">
    <text evidence="9">Monomer.</text>
</comment>
<dbReference type="HAMAP" id="MF_01038">
    <property type="entry name" value="GpmI"/>
    <property type="match status" value="1"/>
</dbReference>
<dbReference type="SUPFAM" id="SSF64158">
    <property type="entry name" value="2,3-Bisphosphoglycerate-independent phosphoglycerate mutase, substrate-binding domain"/>
    <property type="match status" value="1"/>
</dbReference>
<keyword evidence="6 9" id="KW-0324">Glycolysis</keyword>
<dbReference type="RefSeq" id="WP_116616355.1">
    <property type="nucleotide sequence ID" value="NZ_QENY01000008.1"/>
</dbReference>
<evidence type="ECO:0000256" key="12">
    <source>
        <dbReference type="PIRSR" id="PIRSR001492-2"/>
    </source>
</evidence>
<dbReference type="InterPro" id="IPR036646">
    <property type="entry name" value="PGAM_B_sf"/>
</dbReference>
<evidence type="ECO:0000256" key="3">
    <source>
        <dbReference type="ARBA" id="ARBA00004798"/>
    </source>
</evidence>
<dbReference type="FunFam" id="3.40.1450.10:FF:000002">
    <property type="entry name" value="2,3-bisphosphoglycerate-independent phosphoglycerate mutase"/>
    <property type="match status" value="1"/>
</dbReference>
<evidence type="ECO:0000313" key="16">
    <source>
        <dbReference type="EMBL" id="PVX54801.1"/>
    </source>
</evidence>
<comment type="function">
    <text evidence="2 9">Catalyzes the interconversion of 2-phosphoglycerate and 3-phosphoglycerate.</text>
</comment>
<comment type="catalytic activity">
    <reaction evidence="1 9">
        <text>(2R)-2-phosphoglycerate = (2R)-3-phosphoglycerate</text>
        <dbReference type="Rhea" id="RHEA:15901"/>
        <dbReference type="ChEBI" id="CHEBI:58272"/>
        <dbReference type="ChEBI" id="CHEBI:58289"/>
        <dbReference type="EC" id="5.4.2.12"/>
    </reaction>
</comment>
<accession>A0A2U0UAZ3</accession>
<dbReference type="GO" id="GO:0004619">
    <property type="term" value="F:phosphoglycerate mutase activity"/>
    <property type="evidence" value="ECO:0007669"/>
    <property type="project" value="UniProtKB-UniRule"/>
</dbReference>
<comment type="pathway">
    <text evidence="3 9">Carbohydrate degradation; glycolysis; pyruvate from D-glyceraldehyde 3-phosphate: step 3/5.</text>
</comment>
<dbReference type="Gene3D" id="3.40.1450.10">
    <property type="entry name" value="BPG-independent phosphoglycerate mutase, domain B"/>
    <property type="match status" value="1"/>
</dbReference>
<gene>
    <name evidence="9" type="primary">gpmI</name>
    <name evidence="16" type="ORF">C7379_10828</name>
</gene>
<evidence type="ECO:0000256" key="8">
    <source>
        <dbReference type="ARBA" id="ARBA00023235"/>
    </source>
</evidence>
<evidence type="ECO:0000256" key="7">
    <source>
        <dbReference type="ARBA" id="ARBA00023211"/>
    </source>
</evidence>
<feature type="binding site" evidence="9 13">
    <location>
        <position position="11"/>
    </location>
    <ligand>
        <name>Mn(2+)</name>
        <dbReference type="ChEBI" id="CHEBI:29035"/>
        <label>2</label>
    </ligand>
</feature>
<feature type="active site" description="Phosphoserine intermediate" evidence="9 11">
    <location>
        <position position="61"/>
    </location>
</feature>
<keyword evidence="17" id="KW-1185">Reference proteome</keyword>
<dbReference type="EC" id="5.4.2.12" evidence="9 10"/>
<feature type="binding site" evidence="9 13">
    <location>
        <position position="437"/>
    </location>
    <ligand>
        <name>Mn(2+)</name>
        <dbReference type="ChEBI" id="CHEBI:29035"/>
        <label>2</label>
    </ligand>
</feature>
<evidence type="ECO:0000259" key="15">
    <source>
        <dbReference type="Pfam" id="PF06415"/>
    </source>
</evidence>
<dbReference type="InterPro" id="IPR006124">
    <property type="entry name" value="Metalloenzyme"/>
</dbReference>
<evidence type="ECO:0000256" key="1">
    <source>
        <dbReference type="ARBA" id="ARBA00000370"/>
    </source>
</evidence>
<proteinExistence type="inferred from homology"/>
<feature type="binding site" evidence="9 13">
    <location>
        <position position="438"/>
    </location>
    <ligand>
        <name>Mn(2+)</name>
        <dbReference type="ChEBI" id="CHEBI:29035"/>
        <label>2</label>
    </ligand>
</feature>
<name>A0A2U0UAZ3_9BACT</name>
<keyword evidence="8 9" id="KW-0413">Isomerase</keyword>
<dbReference type="NCBIfam" id="TIGR01307">
    <property type="entry name" value="pgm_bpd_ind"/>
    <property type="match status" value="1"/>
</dbReference>
<dbReference type="PIRSF" id="PIRSF001492">
    <property type="entry name" value="IPGAM"/>
    <property type="match status" value="1"/>
</dbReference>
<feature type="domain" description="Metalloenzyme" evidence="14">
    <location>
        <begin position="3"/>
        <end position="492"/>
    </location>
</feature>
<dbReference type="GO" id="GO:0005829">
    <property type="term" value="C:cytosol"/>
    <property type="evidence" value="ECO:0007669"/>
    <property type="project" value="TreeGrafter"/>
</dbReference>
<dbReference type="InterPro" id="IPR017850">
    <property type="entry name" value="Alkaline_phosphatase_core_sf"/>
</dbReference>
<dbReference type="InterPro" id="IPR005995">
    <property type="entry name" value="Pgm_bpd_ind"/>
</dbReference>
<dbReference type="AlphaFoldDB" id="A0A2U0UAZ3"/>
<feature type="binding site" evidence="9 13">
    <location>
        <position position="400"/>
    </location>
    <ligand>
        <name>Mn(2+)</name>
        <dbReference type="ChEBI" id="CHEBI:29035"/>
        <label>1</label>
    </ligand>
</feature>
<dbReference type="Gene3D" id="3.40.720.10">
    <property type="entry name" value="Alkaline Phosphatase, subunit A"/>
    <property type="match status" value="1"/>
</dbReference>
<protein>
    <recommendedName>
        <fullName evidence="9 10">2,3-bisphosphoglycerate-independent phosphoglycerate mutase</fullName>
        <shortName evidence="9">BPG-independent PGAM</shortName>
        <shortName evidence="9">Phosphoglyceromutase</shortName>
        <shortName evidence="9">iPGM</shortName>
        <ecNumber evidence="9 10">5.4.2.12</ecNumber>
    </recommendedName>
</protein>
<evidence type="ECO:0000256" key="13">
    <source>
        <dbReference type="PIRSR" id="PIRSR001492-3"/>
    </source>
</evidence>
<evidence type="ECO:0000256" key="2">
    <source>
        <dbReference type="ARBA" id="ARBA00002315"/>
    </source>
</evidence>
<feature type="binding site" evidence="9 12">
    <location>
        <position position="183"/>
    </location>
    <ligand>
        <name>substrate</name>
    </ligand>
</feature>
<dbReference type="GO" id="GO:0006007">
    <property type="term" value="P:glucose catabolic process"/>
    <property type="evidence" value="ECO:0007669"/>
    <property type="project" value="InterPro"/>
</dbReference>
<dbReference type="CDD" id="cd16010">
    <property type="entry name" value="iPGM"/>
    <property type="match status" value="1"/>
</dbReference>
<dbReference type="PANTHER" id="PTHR31637:SF0">
    <property type="entry name" value="2,3-BISPHOSPHOGLYCERATE-INDEPENDENT PHOSPHOGLYCERATE MUTASE"/>
    <property type="match status" value="1"/>
</dbReference>
<dbReference type="FunFam" id="3.40.720.10:FF:000001">
    <property type="entry name" value="2,3-bisphosphoglycerate-independent phosphoglycerate mutase"/>
    <property type="match status" value="1"/>
</dbReference>
<feature type="binding site" evidence="9 12">
    <location>
        <begin position="152"/>
        <end position="153"/>
    </location>
    <ligand>
        <name>substrate</name>
    </ligand>
</feature>
<feature type="binding site" evidence="9 12">
    <location>
        <position position="329"/>
    </location>
    <ligand>
        <name>substrate</name>
    </ligand>
</feature>
<evidence type="ECO:0000256" key="11">
    <source>
        <dbReference type="PIRSR" id="PIRSR001492-1"/>
    </source>
</evidence>
<reference evidence="16 17" key="1">
    <citation type="submission" date="2018-05" db="EMBL/GenBank/DDBJ databases">
        <title>Genomic Encyclopedia of Type Strains, Phase IV (KMG-IV): sequencing the most valuable type-strain genomes for metagenomic binning, comparative biology and taxonomic classification.</title>
        <authorList>
            <person name="Goeker M."/>
        </authorList>
    </citation>
    <scope>NUCLEOTIDE SEQUENCE [LARGE SCALE GENOMIC DNA]</scope>
    <source>
        <strain evidence="16 17">DSM 100333</strain>
    </source>
</reference>
<feature type="binding site" evidence="9 13">
    <location>
        <position position="396"/>
    </location>
    <ligand>
        <name>Mn(2+)</name>
        <dbReference type="ChEBI" id="CHEBI:29035"/>
        <label>1</label>
    </ligand>
</feature>
<evidence type="ECO:0000256" key="6">
    <source>
        <dbReference type="ARBA" id="ARBA00023152"/>
    </source>
</evidence>
<dbReference type="OrthoDB" id="9800863at2"/>
<dbReference type="Pfam" id="PF01676">
    <property type="entry name" value="Metalloenzyme"/>
    <property type="match status" value="1"/>
</dbReference>
<feature type="binding site" evidence="9 13">
    <location>
        <position position="61"/>
    </location>
    <ligand>
        <name>Mn(2+)</name>
        <dbReference type="ChEBI" id="CHEBI:29035"/>
        <label>2</label>
    </ligand>
</feature>
<organism evidence="16 17">
    <name type="scientific">Hallella colorans</name>
    <dbReference type="NCBI Taxonomy" id="1703337"/>
    <lineage>
        <taxon>Bacteria</taxon>
        <taxon>Pseudomonadati</taxon>
        <taxon>Bacteroidota</taxon>
        <taxon>Bacteroidia</taxon>
        <taxon>Bacteroidales</taxon>
        <taxon>Prevotellaceae</taxon>
        <taxon>Hallella</taxon>
    </lineage>
</organism>
<evidence type="ECO:0000313" key="17">
    <source>
        <dbReference type="Proteomes" id="UP000245870"/>
    </source>
</evidence>
<evidence type="ECO:0000256" key="9">
    <source>
        <dbReference type="HAMAP-Rule" id="MF_01038"/>
    </source>
</evidence>
<dbReference type="PANTHER" id="PTHR31637">
    <property type="entry name" value="2,3-BISPHOSPHOGLYCERATE-INDEPENDENT PHOSPHOGLYCERATE MUTASE"/>
    <property type="match status" value="1"/>
</dbReference>
<keyword evidence="7 9" id="KW-0464">Manganese</keyword>
<dbReference type="GO" id="GO:0030145">
    <property type="term" value="F:manganese ion binding"/>
    <property type="evidence" value="ECO:0007669"/>
    <property type="project" value="UniProtKB-UniRule"/>
</dbReference>
<dbReference type="UniPathway" id="UPA00109">
    <property type="reaction ID" value="UER00186"/>
</dbReference>
<feature type="binding site" evidence="9 12">
    <location>
        <position position="122"/>
    </location>
    <ligand>
        <name>substrate</name>
    </ligand>
</feature>
<dbReference type="SUPFAM" id="SSF53649">
    <property type="entry name" value="Alkaline phosphatase-like"/>
    <property type="match status" value="1"/>
</dbReference>